<feature type="domain" description="Acyl-CoA thioesterase 2 C-terminal" evidence="3">
    <location>
        <begin position="180"/>
        <end position="296"/>
    </location>
</feature>
<accession>A0A150H8I9</accession>
<evidence type="ECO:0000259" key="4">
    <source>
        <dbReference type="Pfam" id="PF13622"/>
    </source>
</evidence>
<gene>
    <name evidence="5" type="primary">tesB</name>
    <name evidence="5" type="ORF">Bravens_01386</name>
</gene>
<comment type="similarity">
    <text evidence="1">Belongs to the C/M/P thioester hydrolase family.</text>
</comment>
<protein>
    <submittedName>
        <fullName evidence="5">Acyl-CoA thioesterase 2</fullName>
        <ecNumber evidence="5">3.1.2.-</ecNumber>
    </submittedName>
</protein>
<evidence type="ECO:0000256" key="1">
    <source>
        <dbReference type="ARBA" id="ARBA00006538"/>
    </source>
</evidence>
<dbReference type="InterPro" id="IPR042171">
    <property type="entry name" value="Acyl-CoA_hotdog"/>
</dbReference>
<evidence type="ECO:0000259" key="3">
    <source>
        <dbReference type="Pfam" id="PF02551"/>
    </source>
</evidence>
<evidence type="ECO:0000313" key="6">
    <source>
        <dbReference type="Proteomes" id="UP000243589"/>
    </source>
</evidence>
<dbReference type="GO" id="GO:0006637">
    <property type="term" value="P:acyl-CoA metabolic process"/>
    <property type="evidence" value="ECO:0007669"/>
    <property type="project" value="InterPro"/>
</dbReference>
<organism evidence="5 6">
    <name type="scientific">Brevibacterium ravenspurgense</name>
    <dbReference type="NCBI Taxonomy" id="479117"/>
    <lineage>
        <taxon>Bacteria</taxon>
        <taxon>Bacillati</taxon>
        <taxon>Actinomycetota</taxon>
        <taxon>Actinomycetes</taxon>
        <taxon>Micrococcales</taxon>
        <taxon>Brevibacteriaceae</taxon>
        <taxon>Brevibacterium</taxon>
    </lineage>
</organism>
<dbReference type="AlphaFoldDB" id="A0A150H8I9"/>
<proteinExistence type="inferred from homology"/>
<dbReference type="EMBL" id="LQQC01000010">
    <property type="protein sequence ID" value="KXZ58341.1"/>
    <property type="molecule type" value="Genomic_DNA"/>
</dbReference>
<reference evidence="5 6" key="1">
    <citation type="submission" date="2016-01" db="EMBL/GenBank/DDBJ databases">
        <title>Use of Whole Genome Sequencing to ascertain that Brevibacterium massiliense (Roux, Raoult 2009) is a later heterotypic synonym of Brevibacterium ravenspurgense (Mages 2008).</title>
        <authorList>
            <person name="Bernier A.-M."/>
            <person name="Burdz T."/>
            <person name="Huynh C."/>
            <person name="Pachecho A.L."/>
            <person name="Wiebe D."/>
            <person name="Bonner C."/>
            <person name="Bernard K."/>
        </authorList>
    </citation>
    <scope>NUCLEOTIDE SEQUENCE [LARGE SCALE GENOMIC DNA]</scope>
    <source>
        <strain evidence="5 6">CCUG56047</strain>
    </source>
</reference>
<dbReference type="Pfam" id="PF13622">
    <property type="entry name" value="4HBT_3"/>
    <property type="match status" value="1"/>
</dbReference>
<dbReference type="InterPro" id="IPR049449">
    <property type="entry name" value="TesB_ACOT8-like_N"/>
</dbReference>
<dbReference type="Gene3D" id="2.40.160.210">
    <property type="entry name" value="Acyl-CoA thioesterase, double hotdog domain"/>
    <property type="match status" value="1"/>
</dbReference>
<keyword evidence="2 5" id="KW-0378">Hydrolase</keyword>
<dbReference type="CDD" id="cd03445">
    <property type="entry name" value="Thioesterase_II_repeat2"/>
    <property type="match status" value="1"/>
</dbReference>
<name>A0A150H8I9_9MICO</name>
<dbReference type="PANTHER" id="PTHR11066:SF34">
    <property type="entry name" value="ACYL-COENZYME A THIOESTERASE 8"/>
    <property type="match status" value="1"/>
</dbReference>
<dbReference type="PATRIC" id="fig|479117.4.peg.1376"/>
<dbReference type="Pfam" id="PF02551">
    <property type="entry name" value="Acyl_CoA_thio"/>
    <property type="match status" value="1"/>
</dbReference>
<dbReference type="InterPro" id="IPR025652">
    <property type="entry name" value="TesB_C"/>
</dbReference>
<dbReference type="Proteomes" id="UP000243589">
    <property type="component" value="Unassembled WGS sequence"/>
</dbReference>
<feature type="domain" description="Acyl-CoA thioesterase-like N-terminal HotDog" evidence="4">
    <location>
        <begin position="41"/>
        <end position="118"/>
    </location>
</feature>
<sequence>MADTSDKNVLEKIIELEKLTDPPAGGEEFGFRVWNQPKPDGRLFGGQVLAQCVMAASATVDDDRPIHSFHGYFLRAGAVDEETTIGVEDLRDGGSFSARRVQAYQKGMPILSGISSFQKVQPGLEHREPMPQALPHPEALPSLEKILGKLDITRFTRAERMREWLMQRPFDIRPISPDIHAGFLGSPEPINRFWARLKEPFTGIDSRAATAAILAYASDFAMLEPSLRVHGLTWADPRLRIASLDHAMWWHSHVDVTGWLLFDMSSPSSDGGRGLGIGRIYNQKGELAASVAQQGMVRLKES</sequence>
<dbReference type="PANTHER" id="PTHR11066">
    <property type="entry name" value="ACYL-COA THIOESTERASE"/>
    <property type="match status" value="1"/>
</dbReference>
<dbReference type="EC" id="3.1.2.-" evidence="5"/>
<dbReference type="CDD" id="cd03444">
    <property type="entry name" value="Thioesterase_II_repeat1"/>
    <property type="match status" value="1"/>
</dbReference>
<dbReference type="GO" id="GO:0047617">
    <property type="term" value="F:fatty acyl-CoA hydrolase activity"/>
    <property type="evidence" value="ECO:0007669"/>
    <property type="project" value="InterPro"/>
</dbReference>
<evidence type="ECO:0000313" key="5">
    <source>
        <dbReference type="EMBL" id="KXZ58341.1"/>
    </source>
</evidence>
<dbReference type="RefSeq" id="WP_062021686.1">
    <property type="nucleotide sequence ID" value="NZ_LQQC01000010.1"/>
</dbReference>
<dbReference type="SUPFAM" id="SSF54637">
    <property type="entry name" value="Thioesterase/thiol ester dehydrase-isomerase"/>
    <property type="match status" value="2"/>
</dbReference>
<dbReference type="GO" id="GO:0009062">
    <property type="term" value="P:fatty acid catabolic process"/>
    <property type="evidence" value="ECO:0007669"/>
    <property type="project" value="TreeGrafter"/>
</dbReference>
<comment type="caution">
    <text evidence="5">The sequence shown here is derived from an EMBL/GenBank/DDBJ whole genome shotgun (WGS) entry which is preliminary data.</text>
</comment>
<keyword evidence="6" id="KW-1185">Reference proteome</keyword>
<dbReference type="InterPro" id="IPR029069">
    <property type="entry name" value="HotDog_dom_sf"/>
</dbReference>
<evidence type="ECO:0000256" key="2">
    <source>
        <dbReference type="ARBA" id="ARBA00022801"/>
    </source>
</evidence>
<dbReference type="InterPro" id="IPR003703">
    <property type="entry name" value="Acyl_CoA_thio"/>
</dbReference>